<name>A0A2T4C9Y7_TRILO</name>
<dbReference type="Proteomes" id="UP000240760">
    <property type="component" value="Unassembled WGS sequence"/>
</dbReference>
<keyword evidence="1" id="KW-0472">Membrane</keyword>
<evidence type="ECO:0000313" key="3">
    <source>
        <dbReference type="Proteomes" id="UP000240760"/>
    </source>
</evidence>
<dbReference type="AlphaFoldDB" id="A0A2T4C9Y7"/>
<keyword evidence="1" id="KW-0812">Transmembrane</keyword>
<protein>
    <submittedName>
        <fullName evidence="2">Uncharacterized protein</fullName>
    </submittedName>
</protein>
<evidence type="ECO:0000256" key="1">
    <source>
        <dbReference type="SAM" id="Phobius"/>
    </source>
</evidence>
<keyword evidence="1" id="KW-1133">Transmembrane helix</keyword>
<reference evidence="2 3" key="1">
    <citation type="submission" date="2016-07" db="EMBL/GenBank/DDBJ databases">
        <title>Multiple horizontal gene transfer events from other fungi enriched the ability of initially mycotrophic Trichoderma (Ascomycota) to feed on dead plant biomass.</title>
        <authorList>
            <consortium name="DOE Joint Genome Institute"/>
            <person name="Aerts A."/>
            <person name="Atanasova L."/>
            <person name="Chenthamara K."/>
            <person name="Zhang J."/>
            <person name="Grujic M."/>
            <person name="Henrissat B."/>
            <person name="Kuo A."/>
            <person name="Salamov A."/>
            <person name="Lipzen A."/>
            <person name="Labutti K."/>
            <person name="Barry K."/>
            <person name="Miao Y."/>
            <person name="Rahimi M.J."/>
            <person name="Shen Q."/>
            <person name="Grigoriev I.V."/>
            <person name="Kubicek C.P."/>
            <person name="Druzhinina I.S."/>
        </authorList>
    </citation>
    <scope>NUCLEOTIDE SEQUENCE [LARGE SCALE GENOMIC DNA]</scope>
    <source>
        <strain evidence="2 3">ATCC 18648</strain>
    </source>
</reference>
<organism evidence="2 3">
    <name type="scientific">Trichoderma longibrachiatum ATCC 18648</name>
    <dbReference type="NCBI Taxonomy" id="983965"/>
    <lineage>
        <taxon>Eukaryota</taxon>
        <taxon>Fungi</taxon>
        <taxon>Dikarya</taxon>
        <taxon>Ascomycota</taxon>
        <taxon>Pezizomycotina</taxon>
        <taxon>Sordariomycetes</taxon>
        <taxon>Hypocreomycetidae</taxon>
        <taxon>Hypocreales</taxon>
        <taxon>Hypocreaceae</taxon>
        <taxon>Trichoderma</taxon>
    </lineage>
</organism>
<accession>A0A2T4C9Y7</accession>
<proteinExistence type="predicted"/>
<evidence type="ECO:0000313" key="2">
    <source>
        <dbReference type="EMBL" id="PTB78354.1"/>
    </source>
</evidence>
<dbReference type="EMBL" id="KZ679129">
    <property type="protein sequence ID" value="PTB78354.1"/>
    <property type="molecule type" value="Genomic_DNA"/>
</dbReference>
<keyword evidence="3" id="KW-1185">Reference proteome</keyword>
<feature type="transmembrane region" description="Helical" evidence="1">
    <location>
        <begin position="20"/>
        <end position="39"/>
    </location>
</feature>
<sequence>MGDGMLDLFGYNLYKTAFSTWSVCMIATIVMILACDTFFESESRQWTIALPQVVARLPTIQKTAHRKRHVGVNVGWEEVHSSVMSRACDYLP</sequence>
<gene>
    <name evidence="2" type="ORF">M440DRAFT_1190918</name>
</gene>